<protein>
    <submittedName>
        <fullName evidence="1">6695_t:CDS:1</fullName>
    </submittedName>
</protein>
<organism evidence="1 2">
    <name type="scientific">Acaulospora colombiana</name>
    <dbReference type="NCBI Taxonomy" id="27376"/>
    <lineage>
        <taxon>Eukaryota</taxon>
        <taxon>Fungi</taxon>
        <taxon>Fungi incertae sedis</taxon>
        <taxon>Mucoromycota</taxon>
        <taxon>Glomeromycotina</taxon>
        <taxon>Glomeromycetes</taxon>
        <taxon>Diversisporales</taxon>
        <taxon>Acaulosporaceae</taxon>
        <taxon>Acaulospora</taxon>
    </lineage>
</organism>
<keyword evidence="2" id="KW-1185">Reference proteome</keyword>
<name>A0ACA9KV16_9GLOM</name>
<comment type="caution">
    <text evidence="1">The sequence shown here is derived from an EMBL/GenBank/DDBJ whole genome shotgun (WGS) entry which is preliminary data.</text>
</comment>
<accession>A0ACA9KV16</accession>
<dbReference type="Proteomes" id="UP000789525">
    <property type="component" value="Unassembled WGS sequence"/>
</dbReference>
<gene>
    <name evidence="1" type="ORF">ACOLOM_LOCUS2454</name>
</gene>
<evidence type="ECO:0000313" key="2">
    <source>
        <dbReference type="Proteomes" id="UP000789525"/>
    </source>
</evidence>
<sequence length="80" mass="8499">MLVNGVKTVPIASSEPATDPDRAEVQTLNRGGSPRGERKRPYHSDQDRMLVNGVETVPIASSEPATVVEDVSLALPSSKS</sequence>
<reference evidence="1" key="1">
    <citation type="submission" date="2021-06" db="EMBL/GenBank/DDBJ databases">
        <authorList>
            <person name="Kallberg Y."/>
            <person name="Tangrot J."/>
            <person name="Rosling A."/>
        </authorList>
    </citation>
    <scope>NUCLEOTIDE SEQUENCE</scope>
    <source>
        <strain evidence="1">CL356</strain>
    </source>
</reference>
<evidence type="ECO:0000313" key="1">
    <source>
        <dbReference type="EMBL" id="CAG8492942.1"/>
    </source>
</evidence>
<dbReference type="EMBL" id="CAJVPT010003210">
    <property type="protein sequence ID" value="CAG8492942.1"/>
    <property type="molecule type" value="Genomic_DNA"/>
</dbReference>
<proteinExistence type="predicted"/>